<evidence type="ECO:0000313" key="1">
    <source>
        <dbReference type="EMBL" id="MEM0544070.1"/>
    </source>
</evidence>
<dbReference type="Proteomes" id="UP001460072">
    <property type="component" value="Unassembled WGS sequence"/>
</dbReference>
<gene>
    <name evidence="1" type="ORF">WFZ85_15875</name>
</gene>
<sequence>MATQKGIITLVGTIDGINFYIRKGKAVARKAGGGFNGKAIKNKPSMVRVRENNSEFGHCSRVKKEFRIALFPFLTHYKESTLHGRMMQLFQGIKDCDTSSVRGSRKVGLGIVTAAGSALFKEFQFTPKCDVSVVVPMNGIYDAVACVYNVVDFAISLVRFPAGATHMELQFGVLGVDFDLGIYKLFMGNAIVFERNVEVSNFTLYPSVIPETGLLRYAFLGVTFYQEINGVKYVLKEDGNVGIMYVG</sequence>
<dbReference type="EMBL" id="JBCGDO010000060">
    <property type="protein sequence ID" value="MEM0544070.1"/>
    <property type="molecule type" value="Genomic_DNA"/>
</dbReference>
<dbReference type="RefSeq" id="WP_342697230.1">
    <property type="nucleotide sequence ID" value="NZ_JBCGDO010000060.1"/>
</dbReference>
<name>A0ABU9NBZ1_9FLAO</name>
<keyword evidence="2" id="KW-1185">Reference proteome</keyword>
<proteinExistence type="predicted"/>
<protein>
    <submittedName>
        <fullName evidence="1">Uncharacterized protein</fullName>
    </submittedName>
</protein>
<comment type="caution">
    <text evidence="1">The sequence shown here is derived from an EMBL/GenBank/DDBJ whole genome shotgun (WGS) entry which is preliminary data.</text>
</comment>
<organism evidence="1 2">
    <name type="scientific">Flavobacterium aureirubrum</name>
    <dbReference type="NCBI Taxonomy" id="3133147"/>
    <lineage>
        <taxon>Bacteria</taxon>
        <taxon>Pseudomonadati</taxon>
        <taxon>Bacteroidota</taxon>
        <taxon>Flavobacteriia</taxon>
        <taxon>Flavobacteriales</taxon>
        <taxon>Flavobacteriaceae</taxon>
        <taxon>Flavobacterium</taxon>
    </lineage>
</organism>
<reference evidence="1 2" key="1">
    <citation type="submission" date="2024-03" db="EMBL/GenBank/DDBJ databases">
        <title>Two novel species of the genus Flavobacterium exhibiting potentially degradation of complex polysaccharides.</title>
        <authorList>
            <person name="Lian X."/>
        </authorList>
    </citation>
    <scope>NUCLEOTIDE SEQUENCE [LARGE SCALE GENOMIC DNA]</scope>
    <source>
        <strain evidence="2">j3</strain>
    </source>
</reference>
<evidence type="ECO:0000313" key="2">
    <source>
        <dbReference type="Proteomes" id="UP001460072"/>
    </source>
</evidence>
<accession>A0ABU9NBZ1</accession>